<keyword evidence="2" id="KW-0812">Transmembrane</keyword>
<dbReference type="Proteomes" id="UP000012174">
    <property type="component" value="Unassembled WGS sequence"/>
</dbReference>
<evidence type="ECO:0000256" key="2">
    <source>
        <dbReference type="SAM" id="Phobius"/>
    </source>
</evidence>
<dbReference type="EMBL" id="KB705522">
    <property type="protein sequence ID" value="EMR72094.1"/>
    <property type="molecule type" value="Genomic_DNA"/>
</dbReference>
<sequence>MRRSRTKQEEGVVDATNAPSITVPSTEGEAAAVSDGYFSRQPHAPTSSSGYNINLNTVDLQIPAPPYTPPSHSLFPVAPNVSRTGGGGGSTTRLQIPQSAPPTHALHTNTIYNNSNNNNNNAATTINGTPVTPLSQHSLQSFETAQDLEKGSLKLKLTRSATYQHLKPFFSRSSEPLDGPAPTVASSNRKSIIITSLMFIVTIVLIMAITFGLMKWFN</sequence>
<evidence type="ECO:0000313" key="4">
    <source>
        <dbReference type="Proteomes" id="UP000012174"/>
    </source>
</evidence>
<keyword evidence="2" id="KW-1133">Transmembrane helix</keyword>
<organism evidence="3 4">
    <name type="scientific">Eutypa lata (strain UCR-EL1)</name>
    <name type="common">Grapevine dieback disease fungus</name>
    <name type="synonym">Eutypa armeniacae</name>
    <dbReference type="NCBI Taxonomy" id="1287681"/>
    <lineage>
        <taxon>Eukaryota</taxon>
        <taxon>Fungi</taxon>
        <taxon>Dikarya</taxon>
        <taxon>Ascomycota</taxon>
        <taxon>Pezizomycotina</taxon>
        <taxon>Sordariomycetes</taxon>
        <taxon>Xylariomycetidae</taxon>
        <taxon>Xylariales</taxon>
        <taxon>Diatrypaceae</taxon>
        <taxon>Eutypa</taxon>
    </lineage>
</organism>
<protein>
    <submittedName>
        <fullName evidence="3">Uncharacterized protein</fullName>
    </submittedName>
</protein>
<proteinExistence type="predicted"/>
<reference evidence="4" key="1">
    <citation type="journal article" date="2013" name="Genome Announc.">
        <title>Draft genome sequence of the grapevine dieback fungus Eutypa lata UCR-EL1.</title>
        <authorList>
            <person name="Blanco-Ulate B."/>
            <person name="Rolshausen P.E."/>
            <person name="Cantu D."/>
        </authorList>
    </citation>
    <scope>NUCLEOTIDE SEQUENCE [LARGE SCALE GENOMIC DNA]</scope>
    <source>
        <strain evidence="4">UCR-EL1</strain>
    </source>
</reference>
<feature type="transmembrane region" description="Helical" evidence="2">
    <location>
        <begin position="192"/>
        <end position="214"/>
    </location>
</feature>
<feature type="region of interest" description="Disordered" evidence="1">
    <location>
        <begin position="1"/>
        <end position="26"/>
    </location>
</feature>
<dbReference type="KEGG" id="ela:UCREL1_855"/>
<gene>
    <name evidence="3" type="ORF">UCREL1_855</name>
</gene>
<dbReference type="AlphaFoldDB" id="M7SZQ0"/>
<feature type="compositionally biased region" description="Basic and acidic residues" evidence="1">
    <location>
        <begin position="1"/>
        <end position="10"/>
    </location>
</feature>
<evidence type="ECO:0000313" key="3">
    <source>
        <dbReference type="EMBL" id="EMR72094.1"/>
    </source>
</evidence>
<keyword evidence="2" id="KW-0472">Membrane</keyword>
<dbReference type="HOGENOM" id="CLU_1266887_0_0_1"/>
<accession>M7SZQ0</accession>
<name>M7SZQ0_EUTLA</name>
<dbReference type="OrthoDB" id="4753786at2759"/>
<keyword evidence="4" id="KW-1185">Reference proteome</keyword>
<evidence type="ECO:0000256" key="1">
    <source>
        <dbReference type="SAM" id="MobiDB-lite"/>
    </source>
</evidence>